<dbReference type="InterPro" id="IPR035924">
    <property type="entry name" value="FlaG-like_sf"/>
</dbReference>
<dbReference type="PANTHER" id="PTHR37166">
    <property type="entry name" value="PROTEIN FLAG"/>
    <property type="match status" value="1"/>
</dbReference>
<dbReference type="Proteomes" id="UP000596063">
    <property type="component" value="Chromosome"/>
</dbReference>
<dbReference type="InterPro" id="IPR005186">
    <property type="entry name" value="FlaG"/>
</dbReference>
<evidence type="ECO:0000313" key="2">
    <source>
        <dbReference type="EMBL" id="QQD19723.1"/>
    </source>
</evidence>
<name>A0A7T4R3E7_9GAMM</name>
<dbReference type="AlphaFoldDB" id="A0A7T4R3E7"/>
<evidence type="ECO:0000256" key="1">
    <source>
        <dbReference type="SAM" id="MobiDB-lite"/>
    </source>
</evidence>
<keyword evidence="2" id="KW-0969">Cilium</keyword>
<dbReference type="RefSeq" id="WP_198571207.1">
    <property type="nucleotide sequence ID" value="NZ_CP066167.1"/>
</dbReference>
<reference evidence="2 3" key="1">
    <citation type="submission" date="2020-12" db="EMBL/GenBank/DDBJ databases">
        <authorList>
            <person name="Shan Y."/>
        </authorList>
    </citation>
    <scope>NUCLEOTIDE SEQUENCE [LARGE SCALE GENOMIC DNA]</scope>
    <source>
        <strain evidence="3">csc3.9</strain>
    </source>
</reference>
<feature type="region of interest" description="Disordered" evidence="1">
    <location>
        <begin position="1"/>
        <end position="31"/>
    </location>
</feature>
<keyword evidence="3" id="KW-1185">Reference proteome</keyword>
<sequence>MDTRIKPTANAALAPSRSIPVKDELSGKTLPEAGKTAPLKVVQDADQTPLDQKMVEIDKAKKEQLAERVKISEKAAQRLNEVLRDRQRDLEFSVDETTGRTVLKVIHSESGEVIRQLPPEEILQIARAFIEGTGSLIDDEA</sequence>
<gene>
    <name evidence="2" type="ORF">I6N98_07735</name>
</gene>
<proteinExistence type="predicted"/>
<dbReference type="Gene3D" id="3.30.160.170">
    <property type="entry name" value="FlaG-like"/>
    <property type="match status" value="1"/>
</dbReference>
<accession>A0A7T4R3E7</accession>
<protein>
    <submittedName>
        <fullName evidence="2">Flagellar protein FlaG</fullName>
    </submittedName>
</protein>
<dbReference type="SUPFAM" id="SSF160214">
    <property type="entry name" value="FlaG-like"/>
    <property type="match status" value="1"/>
</dbReference>
<organism evidence="2 3">
    <name type="scientific">Spongiibacter nanhainus</name>
    <dbReference type="NCBI Taxonomy" id="2794344"/>
    <lineage>
        <taxon>Bacteria</taxon>
        <taxon>Pseudomonadati</taxon>
        <taxon>Pseudomonadota</taxon>
        <taxon>Gammaproteobacteria</taxon>
        <taxon>Cellvibrionales</taxon>
        <taxon>Spongiibacteraceae</taxon>
        <taxon>Spongiibacter</taxon>
    </lineage>
</organism>
<dbReference type="KEGG" id="snan:I6N98_07735"/>
<dbReference type="EMBL" id="CP066167">
    <property type="protein sequence ID" value="QQD19723.1"/>
    <property type="molecule type" value="Genomic_DNA"/>
</dbReference>
<evidence type="ECO:0000313" key="3">
    <source>
        <dbReference type="Proteomes" id="UP000596063"/>
    </source>
</evidence>
<dbReference type="PANTHER" id="PTHR37166:SF1">
    <property type="entry name" value="PROTEIN FLAG"/>
    <property type="match status" value="1"/>
</dbReference>
<keyword evidence="2" id="KW-0966">Cell projection</keyword>
<dbReference type="Pfam" id="PF03646">
    <property type="entry name" value="FlaG"/>
    <property type="match status" value="1"/>
</dbReference>
<keyword evidence="2" id="KW-0282">Flagellum</keyword>